<dbReference type="InterPro" id="IPR000064">
    <property type="entry name" value="NLP_P60_dom"/>
</dbReference>
<dbReference type="PANTHER" id="PTHR47053">
    <property type="entry name" value="MUREIN DD-ENDOPEPTIDASE MEPH-RELATED"/>
    <property type="match status" value="1"/>
</dbReference>
<evidence type="ECO:0000259" key="5">
    <source>
        <dbReference type="PROSITE" id="PS51935"/>
    </source>
</evidence>
<dbReference type="Pfam" id="PF00877">
    <property type="entry name" value="NLPC_P60"/>
    <property type="match status" value="1"/>
</dbReference>
<gene>
    <name evidence="6" type="ORF">U0035_10215</name>
</gene>
<organism evidence="6 7">
    <name type="scientific">Niabella yanshanensis</name>
    <dbReference type="NCBI Taxonomy" id="577386"/>
    <lineage>
        <taxon>Bacteria</taxon>
        <taxon>Pseudomonadati</taxon>
        <taxon>Bacteroidota</taxon>
        <taxon>Chitinophagia</taxon>
        <taxon>Chitinophagales</taxon>
        <taxon>Chitinophagaceae</taxon>
        <taxon>Niabella</taxon>
    </lineage>
</organism>
<keyword evidence="7" id="KW-1185">Reference proteome</keyword>
<evidence type="ECO:0000256" key="4">
    <source>
        <dbReference type="ARBA" id="ARBA00022807"/>
    </source>
</evidence>
<dbReference type="Gene3D" id="3.90.1720.10">
    <property type="entry name" value="endopeptidase domain like (from Nostoc punctiforme)"/>
    <property type="match status" value="1"/>
</dbReference>
<keyword evidence="3" id="KW-0378">Hydrolase</keyword>
<dbReference type="PANTHER" id="PTHR47053:SF1">
    <property type="entry name" value="MUREIN DD-ENDOPEPTIDASE MEPH-RELATED"/>
    <property type="match status" value="1"/>
</dbReference>
<evidence type="ECO:0000256" key="2">
    <source>
        <dbReference type="ARBA" id="ARBA00022670"/>
    </source>
</evidence>
<feature type="domain" description="NlpC/P60" evidence="5">
    <location>
        <begin position="60"/>
        <end position="189"/>
    </location>
</feature>
<comment type="similarity">
    <text evidence="1">Belongs to the peptidase C40 family.</text>
</comment>
<name>A0ABZ0WB42_9BACT</name>
<dbReference type="PROSITE" id="PS51935">
    <property type="entry name" value="NLPC_P60"/>
    <property type="match status" value="1"/>
</dbReference>
<evidence type="ECO:0000313" key="6">
    <source>
        <dbReference type="EMBL" id="WQD40522.1"/>
    </source>
</evidence>
<keyword evidence="2" id="KW-0645">Protease</keyword>
<evidence type="ECO:0000313" key="7">
    <source>
        <dbReference type="Proteomes" id="UP001325680"/>
    </source>
</evidence>
<evidence type="ECO:0000256" key="1">
    <source>
        <dbReference type="ARBA" id="ARBA00007074"/>
    </source>
</evidence>
<dbReference type="EMBL" id="CP139960">
    <property type="protein sequence ID" value="WQD40522.1"/>
    <property type="molecule type" value="Genomic_DNA"/>
</dbReference>
<proteinExistence type="inferred from homology"/>
<dbReference type="Proteomes" id="UP001325680">
    <property type="component" value="Chromosome"/>
</dbReference>
<dbReference type="InterPro" id="IPR051202">
    <property type="entry name" value="Peptidase_C40"/>
</dbReference>
<protein>
    <submittedName>
        <fullName evidence="6">C40 family peptidase</fullName>
    </submittedName>
</protein>
<dbReference type="InterPro" id="IPR038765">
    <property type="entry name" value="Papain-like_cys_pep_sf"/>
</dbReference>
<reference evidence="6 7" key="1">
    <citation type="submission" date="2023-12" db="EMBL/GenBank/DDBJ databases">
        <title>Genome sequencing and assembly of bacterial species from a model synthetic community.</title>
        <authorList>
            <person name="Hogle S.L."/>
        </authorList>
    </citation>
    <scope>NUCLEOTIDE SEQUENCE [LARGE SCALE GENOMIC DNA]</scope>
    <source>
        <strain evidence="6 7">HAMBI_3031</strain>
    </source>
</reference>
<dbReference type="RefSeq" id="WP_114792209.1">
    <property type="nucleotide sequence ID" value="NZ_CP139960.1"/>
</dbReference>
<evidence type="ECO:0000256" key="3">
    <source>
        <dbReference type="ARBA" id="ARBA00022801"/>
    </source>
</evidence>
<sequence length="192" mass="20468">MKYFIIILLVMAGLGYYALTITRSSAPAPASPKIASADTLPQTRDSLLNSHVITKDTNVALPLDSIADFAETLLGIPYLYASNSPSKGFDCSGFITYVFNHFNVEVPRSSVDFTDKGVAVDLRAAQRGDLILFTGTDPAATVVGHMGIVTGNTDSLRFIHSSSGKAGGVTISSLNEYYTSRLVKIISVKNGL</sequence>
<dbReference type="SUPFAM" id="SSF54001">
    <property type="entry name" value="Cysteine proteinases"/>
    <property type="match status" value="1"/>
</dbReference>
<keyword evidence="4" id="KW-0788">Thiol protease</keyword>
<accession>A0ABZ0WB42</accession>